<dbReference type="InterPro" id="IPR036282">
    <property type="entry name" value="Glutathione-S-Trfase_C_sf"/>
</dbReference>
<proteinExistence type="predicted"/>
<keyword evidence="3" id="KW-1185">Reference proteome</keyword>
<accession>A0A0N0M1C4</accession>
<feature type="domain" description="GST N-terminal" evidence="1">
    <location>
        <begin position="1"/>
        <end position="79"/>
    </location>
</feature>
<dbReference type="STRING" id="187330.AMS58_19190"/>
<gene>
    <name evidence="2" type="ORF">ADS77_01925</name>
</gene>
<dbReference type="SUPFAM" id="SSF47616">
    <property type="entry name" value="GST C-terminal domain-like"/>
    <property type="match status" value="1"/>
</dbReference>
<dbReference type="SUPFAM" id="SSF52833">
    <property type="entry name" value="Thioredoxin-like"/>
    <property type="match status" value="1"/>
</dbReference>
<organism evidence="2 3">
    <name type="scientific">Pseudoalteromonas porphyrae</name>
    <dbReference type="NCBI Taxonomy" id="187330"/>
    <lineage>
        <taxon>Bacteria</taxon>
        <taxon>Pseudomonadati</taxon>
        <taxon>Pseudomonadota</taxon>
        <taxon>Gammaproteobacteria</taxon>
        <taxon>Alteromonadales</taxon>
        <taxon>Pseudoalteromonadaceae</taxon>
        <taxon>Pseudoalteromonas</taxon>
    </lineage>
</organism>
<sequence>MKLIGSTTSPFARRIRIWALKNNADIQFENLDIFSPADRQVMINNNPARKIPILVDNQHTITDSNTIIRYLLNKNKLPSLSWQHENLLTTINACNDSLVEVLLCQRSGFDTHSDKLFFNLQNERIVETLSYLNNHLTDNEFNSCEYLSISLYCLLDWIYFRELIDLTPFNKLIEFHQAYNLQEVAKQTDPRI</sequence>
<dbReference type="GO" id="GO:0016740">
    <property type="term" value="F:transferase activity"/>
    <property type="evidence" value="ECO:0007669"/>
    <property type="project" value="UniProtKB-KW"/>
</dbReference>
<evidence type="ECO:0000313" key="2">
    <source>
        <dbReference type="EMBL" id="KPH65058.1"/>
    </source>
</evidence>
<dbReference type="Pfam" id="PF13417">
    <property type="entry name" value="GST_N_3"/>
    <property type="match status" value="1"/>
</dbReference>
<dbReference type="InterPro" id="IPR004045">
    <property type="entry name" value="Glutathione_S-Trfase_N"/>
</dbReference>
<comment type="caution">
    <text evidence="2">The sequence shown here is derived from an EMBL/GenBank/DDBJ whole genome shotgun (WGS) entry which is preliminary data.</text>
</comment>
<name>A0A0N0M1C4_9GAMM</name>
<dbReference type="Gene3D" id="1.20.1050.10">
    <property type="match status" value="1"/>
</dbReference>
<dbReference type="OrthoDB" id="8634103at2"/>
<dbReference type="InterPro" id="IPR036249">
    <property type="entry name" value="Thioredoxin-like_sf"/>
</dbReference>
<evidence type="ECO:0000313" key="3">
    <source>
        <dbReference type="Proteomes" id="UP000037848"/>
    </source>
</evidence>
<protein>
    <submittedName>
        <fullName evidence="2">Glutathione S-transferase</fullName>
    </submittedName>
</protein>
<dbReference type="AlphaFoldDB" id="A0A0N0M1C4"/>
<dbReference type="Proteomes" id="UP000037848">
    <property type="component" value="Unassembled WGS sequence"/>
</dbReference>
<keyword evidence="2" id="KW-0808">Transferase</keyword>
<dbReference type="PATRIC" id="fig|187330.3.peg.412"/>
<evidence type="ECO:0000259" key="1">
    <source>
        <dbReference type="PROSITE" id="PS50404"/>
    </source>
</evidence>
<dbReference type="Gene3D" id="3.40.30.10">
    <property type="entry name" value="Glutaredoxin"/>
    <property type="match status" value="1"/>
</dbReference>
<reference evidence="2 3" key="1">
    <citation type="submission" date="2015-08" db="EMBL/GenBank/DDBJ databases">
        <title>Draft Genome Sequence of Pseudoalteromonas porphyrae UCD-SED14.</title>
        <authorList>
            <person name="Coil D.A."/>
            <person name="Jospin G."/>
            <person name="Lee R.D."/>
            <person name="Eisen J.A."/>
        </authorList>
    </citation>
    <scope>NUCLEOTIDE SEQUENCE [LARGE SCALE GENOMIC DNA]</scope>
    <source>
        <strain evidence="2 3">UCD-SED14</strain>
    </source>
</reference>
<dbReference type="RefSeq" id="WP_054452705.1">
    <property type="nucleotide sequence ID" value="NZ_LHPH01000002.1"/>
</dbReference>
<dbReference type="PROSITE" id="PS50404">
    <property type="entry name" value="GST_NTER"/>
    <property type="match status" value="1"/>
</dbReference>
<dbReference type="EMBL" id="LHPH01000002">
    <property type="protein sequence ID" value="KPH65058.1"/>
    <property type="molecule type" value="Genomic_DNA"/>
</dbReference>
<dbReference type="CDD" id="cd00570">
    <property type="entry name" value="GST_N_family"/>
    <property type="match status" value="1"/>
</dbReference>